<name>A0A6G8AKW7_9ENTE</name>
<dbReference type="InterPro" id="IPR051612">
    <property type="entry name" value="Teichoic_Acid_Biosynth"/>
</dbReference>
<evidence type="ECO:0008006" key="9">
    <source>
        <dbReference type="Google" id="ProtNLM"/>
    </source>
</evidence>
<dbReference type="RefSeq" id="WP_166006351.1">
    <property type="nucleotide sequence ID" value="NZ_CP049886.1"/>
</dbReference>
<evidence type="ECO:0000313" key="8">
    <source>
        <dbReference type="Proteomes" id="UP000500890"/>
    </source>
</evidence>
<keyword evidence="3" id="KW-1003">Cell membrane</keyword>
<keyword evidence="4" id="KW-0808">Transferase</keyword>
<evidence type="ECO:0000256" key="4">
    <source>
        <dbReference type="ARBA" id="ARBA00022679"/>
    </source>
</evidence>
<evidence type="ECO:0000256" key="1">
    <source>
        <dbReference type="ARBA" id="ARBA00004202"/>
    </source>
</evidence>
<dbReference type="InterPro" id="IPR043149">
    <property type="entry name" value="TagF_N"/>
</dbReference>
<proteinExistence type="inferred from homology"/>
<comment type="similarity">
    <text evidence="2">Belongs to the CDP-glycerol glycerophosphotransferase family.</text>
</comment>
<sequence>MSAKTTISSLLKKSYISFVKLLSAPNDYSPTKIVYFMSFQNNDGGLIRALGESYGKENILICYKKNCQSEANQFSAAGYAIRSLEPSINFFRKTLKEITSAKWIICDNYFPILGGLNLSDETNVIQIWHAVGAVKKFGWDDPATLLRSKGDQERFSEVYKRFDYYVVSSDRMAEVFKASYHATESQMLKFGFPRADELLKNRVNHTGEVNESDQILYAPTYRENNKVIIDTLQTLNEYARYSEEKVTYILHPVTKSELSELKSYDNLIEVSVNDSAYQDIYKQVSYLISDYSSVIFDYALLNPKGKIQFYWPDFDSYNQKTGIQESFKERYMAGAAKTTADLLEALSKKDTIDLDQLNNEWNQYNDGQAITRLVEFIK</sequence>
<evidence type="ECO:0000256" key="6">
    <source>
        <dbReference type="ARBA" id="ARBA00023136"/>
    </source>
</evidence>
<dbReference type="Proteomes" id="UP000500890">
    <property type="component" value="Chromosome"/>
</dbReference>
<dbReference type="KEGG" id="vah:G7081_00365"/>
<reference evidence="7 8" key="1">
    <citation type="submission" date="2020-03" db="EMBL/GenBank/DDBJ databases">
        <title>Vagococcus sp. nov., isolated from beetles.</title>
        <authorList>
            <person name="Hyun D.-W."/>
            <person name="Bae J.-W."/>
        </authorList>
    </citation>
    <scope>NUCLEOTIDE SEQUENCE [LARGE SCALE GENOMIC DNA]</scope>
    <source>
        <strain evidence="7 8">HDW17A</strain>
    </source>
</reference>
<evidence type="ECO:0000256" key="3">
    <source>
        <dbReference type="ARBA" id="ARBA00022475"/>
    </source>
</evidence>
<dbReference type="Gene3D" id="3.40.50.11820">
    <property type="match status" value="1"/>
</dbReference>
<dbReference type="Gene3D" id="3.40.50.12580">
    <property type="match status" value="1"/>
</dbReference>
<dbReference type="InterPro" id="IPR043148">
    <property type="entry name" value="TagF_C"/>
</dbReference>
<dbReference type="AlphaFoldDB" id="A0A6G8AKW7"/>
<comment type="subcellular location">
    <subcellularLocation>
        <location evidence="1">Cell membrane</location>
        <topology evidence="1">Peripheral membrane protein</topology>
    </subcellularLocation>
</comment>
<keyword evidence="8" id="KW-1185">Reference proteome</keyword>
<evidence type="ECO:0000256" key="5">
    <source>
        <dbReference type="ARBA" id="ARBA00022944"/>
    </source>
</evidence>
<dbReference type="SUPFAM" id="SSF53756">
    <property type="entry name" value="UDP-Glycosyltransferase/glycogen phosphorylase"/>
    <property type="match status" value="1"/>
</dbReference>
<accession>A0A6G8AKW7</accession>
<protein>
    <recommendedName>
        <fullName evidence="9">CDP-glycerol glycerophosphotransferase, TagB/SpsB family</fullName>
    </recommendedName>
</protein>
<dbReference type="PANTHER" id="PTHR37316:SF1">
    <property type="entry name" value="TEICHOIC ACID GLYCEROL-PHOSPHATE PRIMASE"/>
    <property type="match status" value="1"/>
</dbReference>
<gene>
    <name evidence="7" type="ORF">G7081_00365</name>
</gene>
<organism evidence="7 8">
    <name type="scientific">Vagococcus coleopterorum</name>
    <dbReference type="NCBI Taxonomy" id="2714946"/>
    <lineage>
        <taxon>Bacteria</taxon>
        <taxon>Bacillati</taxon>
        <taxon>Bacillota</taxon>
        <taxon>Bacilli</taxon>
        <taxon>Lactobacillales</taxon>
        <taxon>Enterococcaceae</taxon>
        <taxon>Vagococcus</taxon>
    </lineage>
</organism>
<dbReference type="GO" id="GO:0005886">
    <property type="term" value="C:plasma membrane"/>
    <property type="evidence" value="ECO:0007669"/>
    <property type="project" value="UniProtKB-SubCell"/>
</dbReference>
<evidence type="ECO:0000313" key="7">
    <source>
        <dbReference type="EMBL" id="QIL45646.1"/>
    </source>
</evidence>
<evidence type="ECO:0000256" key="2">
    <source>
        <dbReference type="ARBA" id="ARBA00010488"/>
    </source>
</evidence>
<keyword evidence="6" id="KW-0472">Membrane</keyword>
<dbReference type="InterPro" id="IPR007554">
    <property type="entry name" value="Glycerophosphate_synth"/>
</dbReference>
<dbReference type="GO" id="GO:0047355">
    <property type="term" value="F:CDP-glycerol glycerophosphotransferase activity"/>
    <property type="evidence" value="ECO:0007669"/>
    <property type="project" value="InterPro"/>
</dbReference>
<dbReference type="EMBL" id="CP049886">
    <property type="protein sequence ID" value="QIL45646.1"/>
    <property type="molecule type" value="Genomic_DNA"/>
</dbReference>
<dbReference type="GO" id="GO:0019350">
    <property type="term" value="P:teichoic acid biosynthetic process"/>
    <property type="evidence" value="ECO:0007669"/>
    <property type="project" value="UniProtKB-KW"/>
</dbReference>
<dbReference type="Pfam" id="PF04464">
    <property type="entry name" value="Glyphos_transf"/>
    <property type="match status" value="1"/>
</dbReference>
<keyword evidence="5" id="KW-0777">Teichoic acid biosynthesis</keyword>
<dbReference type="PANTHER" id="PTHR37316">
    <property type="entry name" value="TEICHOIC ACID GLYCEROL-PHOSPHATE PRIMASE"/>
    <property type="match status" value="1"/>
</dbReference>